<organism evidence="7 8">
    <name type="scientific">Cohaesibacter marisflavi</name>
    <dbReference type="NCBI Taxonomy" id="655353"/>
    <lineage>
        <taxon>Bacteria</taxon>
        <taxon>Pseudomonadati</taxon>
        <taxon>Pseudomonadota</taxon>
        <taxon>Alphaproteobacteria</taxon>
        <taxon>Hyphomicrobiales</taxon>
        <taxon>Cohaesibacteraceae</taxon>
    </lineage>
</organism>
<dbReference type="EC" id="3.1.3.48" evidence="2"/>
<accession>A0A1I5JBN0</accession>
<name>A0A1I5JBN0_9HYPH</name>
<protein>
    <recommendedName>
        <fullName evidence="2">protein-tyrosine-phosphatase</fullName>
        <ecNumber evidence="2">3.1.3.48</ecNumber>
    </recommendedName>
</protein>
<dbReference type="Gene3D" id="3.40.50.2300">
    <property type="match status" value="1"/>
</dbReference>
<dbReference type="RefSeq" id="WP_090074550.1">
    <property type="nucleotide sequence ID" value="NZ_FOVR01000011.1"/>
</dbReference>
<evidence type="ECO:0000259" key="6">
    <source>
        <dbReference type="SMART" id="SM00226"/>
    </source>
</evidence>
<evidence type="ECO:0000256" key="2">
    <source>
        <dbReference type="ARBA" id="ARBA00013064"/>
    </source>
</evidence>
<dbReference type="PRINTS" id="PR00719">
    <property type="entry name" value="LMWPTPASE"/>
</dbReference>
<dbReference type="GO" id="GO:0004725">
    <property type="term" value="F:protein tyrosine phosphatase activity"/>
    <property type="evidence" value="ECO:0007669"/>
    <property type="project" value="UniProtKB-EC"/>
</dbReference>
<dbReference type="AlphaFoldDB" id="A0A1I5JBN0"/>
<dbReference type="CDD" id="cd16343">
    <property type="entry name" value="LMWPTP"/>
    <property type="match status" value="1"/>
</dbReference>
<evidence type="ECO:0000256" key="5">
    <source>
        <dbReference type="PIRSR" id="PIRSR617867-1"/>
    </source>
</evidence>
<dbReference type="SMART" id="SM00226">
    <property type="entry name" value="LMWPc"/>
    <property type="match status" value="1"/>
</dbReference>
<evidence type="ECO:0000313" key="7">
    <source>
        <dbReference type="EMBL" id="SFO70079.1"/>
    </source>
</evidence>
<evidence type="ECO:0000256" key="4">
    <source>
        <dbReference type="ARBA" id="ARBA00022912"/>
    </source>
</evidence>
<keyword evidence="8" id="KW-1185">Reference proteome</keyword>
<dbReference type="Proteomes" id="UP000199236">
    <property type="component" value="Unassembled WGS sequence"/>
</dbReference>
<dbReference type="SUPFAM" id="SSF52788">
    <property type="entry name" value="Phosphotyrosine protein phosphatases I"/>
    <property type="match status" value="1"/>
</dbReference>
<dbReference type="OrthoDB" id="9784339at2"/>
<keyword evidence="3" id="KW-0378">Hydrolase</keyword>
<feature type="active site" description="Nucleophile" evidence="5">
    <location>
        <position position="13"/>
    </location>
</feature>
<dbReference type="Pfam" id="PF01451">
    <property type="entry name" value="LMWPc"/>
    <property type="match status" value="1"/>
</dbReference>
<evidence type="ECO:0000256" key="1">
    <source>
        <dbReference type="ARBA" id="ARBA00011063"/>
    </source>
</evidence>
<proteinExistence type="inferred from homology"/>
<dbReference type="PANTHER" id="PTHR11717:SF7">
    <property type="entry name" value="LOW MOLECULAR WEIGHT PHOSPHOTYROSINE PROTEIN PHOSPHATASE"/>
    <property type="match status" value="1"/>
</dbReference>
<feature type="active site" evidence="5">
    <location>
        <position position="19"/>
    </location>
</feature>
<comment type="similarity">
    <text evidence="1">Belongs to the low molecular weight phosphotyrosine protein phosphatase family.</text>
</comment>
<dbReference type="InterPro" id="IPR036196">
    <property type="entry name" value="Ptyr_pPase_sf"/>
</dbReference>
<feature type="domain" description="Phosphotyrosine protein phosphatase I" evidence="6">
    <location>
        <begin position="7"/>
        <end position="159"/>
    </location>
</feature>
<gene>
    <name evidence="7" type="ORF">SAMN04488056_11163</name>
</gene>
<feature type="active site" description="Proton donor" evidence="5">
    <location>
        <position position="133"/>
    </location>
</feature>
<reference evidence="7 8" key="1">
    <citation type="submission" date="2016-10" db="EMBL/GenBank/DDBJ databases">
        <authorList>
            <person name="de Groot N.N."/>
        </authorList>
    </citation>
    <scope>NUCLEOTIDE SEQUENCE [LARGE SCALE GENOMIC DNA]</scope>
    <source>
        <strain evidence="7 8">CGMCC 1.9157</strain>
    </source>
</reference>
<dbReference type="STRING" id="655353.SAMN04488056_11163"/>
<dbReference type="InterPro" id="IPR017867">
    <property type="entry name" value="Tyr_phospatase_low_mol_wt"/>
</dbReference>
<dbReference type="EMBL" id="FOVR01000011">
    <property type="protein sequence ID" value="SFO70079.1"/>
    <property type="molecule type" value="Genomic_DNA"/>
</dbReference>
<evidence type="ECO:0000256" key="3">
    <source>
        <dbReference type="ARBA" id="ARBA00022801"/>
    </source>
</evidence>
<dbReference type="InterPro" id="IPR023485">
    <property type="entry name" value="Ptyr_pPase"/>
</dbReference>
<keyword evidence="4" id="KW-0904">Protein phosphatase</keyword>
<dbReference type="FunFam" id="3.40.50.2300:FF:000113">
    <property type="entry name" value="Low molecular weight protein-tyrosine-phosphatase"/>
    <property type="match status" value="1"/>
</dbReference>
<evidence type="ECO:0000313" key="8">
    <source>
        <dbReference type="Proteomes" id="UP000199236"/>
    </source>
</evidence>
<dbReference type="InterPro" id="IPR050438">
    <property type="entry name" value="LMW_PTPase"/>
</dbReference>
<dbReference type="PANTHER" id="PTHR11717">
    <property type="entry name" value="LOW MOLECULAR WEIGHT PROTEIN TYROSINE PHOSPHATASE"/>
    <property type="match status" value="1"/>
</dbReference>
<sequence>MIPAHPTSVLFVCLGNICRSPLAEGVFRQKIQEAGLGDQFLLDSAGLGAWHVGHQPDGRTISVARAHGTDISDLRARRIAVEDFYAFDLILAMDRDNLRDIRAMQPRDGTAEVALYLEYCGLEQMKRSYEVPDPYYGGADAFEDVYHLVDQASDILLQKLR</sequence>